<keyword evidence="2" id="KW-1185">Reference proteome</keyword>
<comment type="caution">
    <text evidence="1">The sequence shown here is derived from an EMBL/GenBank/DDBJ whole genome shotgun (WGS) entry which is preliminary data.</text>
</comment>
<sequence length="100" mass="11213">MPLKRPPCPAPILLRQRFATPRPPCATSNATSWLIESMFTCQFDSGRNRLNLSLTEVHDYNHGNMRVTFVFGVKDTPLAKMAVPRALAGRPWIFPSSSNI</sequence>
<dbReference type="EMBL" id="SOSA01000134">
    <property type="protein sequence ID" value="THC95952.1"/>
    <property type="molecule type" value="Genomic_DNA"/>
</dbReference>
<dbReference type="VEuPathDB" id="FungiDB:EYZ11_004549"/>
<proteinExistence type="predicted"/>
<name>A0A4S3JKJ1_9EURO</name>
<evidence type="ECO:0000313" key="2">
    <source>
        <dbReference type="Proteomes" id="UP000308092"/>
    </source>
</evidence>
<gene>
    <name evidence="1" type="ORF">EYZ11_004549</name>
</gene>
<evidence type="ECO:0000313" key="1">
    <source>
        <dbReference type="EMBL" id="THC95952.1"/>
    </source>
</evidence>
<dbReference type="AlphaFoldDB" id="A0A4S3JKJ1"/>
<accession>A0A4S3JKJ1</accession>
<reference evidence="1 2" key="1">
    <citation type="submission" date="2019-03" db="EMBL/GenBank/DDBJ databases">
        <title>The genome sequence of a newly discovered highly antifungal drug resistant Aspergillus species, Aspergillus tanneri NIH 1004.</title>
        <authorList>
            <person name="Mounaud S."/>
            <person name="Singh I."/>
            <person name="Joardar V."/>
            <person name="Pakala S."/>
            <person name="Pakala S."/>
            <person name="Venepally P."/>
            <person name="Hoover J."/>
            <person name="Nierman W."/>
            <person name="Chung J."/>
            <person name="Losada L."/>
        </authorList>
    </citation>
    <scope>NUCLEOTIDE SEQUENCE [LARGE SCALE GENOMIC DNA]</scope>
    <source>
        <strain evidence="1 2">NIH1004</strain>
    </source>
</reference>
<dbReference type="Proteomes" id="UP000308092">
    <property type="component" value="Unassembled WGS sequence"/>
</dbReference>
<organism evidence="1 2">
    <name type="scientific">Aspergillus tanneri</name>
    <dbReference type="NCBI Taxonomy" id="1220188"/>
    <lineage>
        <taxon>Eukaryota</taxon>
        <taxon>Fungi</taxon>
        <taxon>Dikarya</taxon>
        <taxon>Ascomycota</taxon>
        <taxon>Pezizomycotina</taxon>
        <taxon>Eurotiomycetes</taxon>
        <taxon>Eurotiomycetidae</taxon>
        <taxon>Eurotiales</taxon>
        <taxon>Aspergillaceae</taxon>
        <taxon>Aspergillus</taxon>
        <taxon>Aspergillus subgen. Circumdati</taxon>
    </lineage>
</organism>
<protein>
    <submittedName>
        <fullName evidence="1">Uncharacterized protein</fullName>
    </submittedName>
</protein>